<gene>
    <name evidence="2" type="ORF">JOC58_001964</name>
</gene>
<feature type="transmembrane region" description="Helical" evidence="1">
    <location>
        <begin position="271"/>
        <end position="293"/>
    </location>
</feature>
<dbReference type="InterPro" id="IPR007820">
    <property type="entry name" value="AbrB_fam"/>
</dbReference>
<feature type="transmembrane region" description="Helical" evidence="1">
    <location>
        <begin position="7"/>
        <end position="27"/>
    </location>
</feature>
<dbReference type="PIRSF" id="PIRSF038991">
    <property type="entry name" value="Protein_AbrB"/>
    <property type="match status" value="1"/>
</dbReference>
<feature type="transmembrane region" description="Helical" evidence="1">
    <location>
        <begin position="154"/>
        <end position="171"/>
    </location>
</feature>
<dbReference type="InterPro" id="IPR017516">
    <property type="entry name" value="AbrB_dup"/>
</dbReference>
<keyword evidence="1" id="KW-0472">Membrane</keyword>
<sequence length="362" mass="39163">MTKYPQLPGQAVVLGSGLIGGLLFYLLHLPVPWLLGPMIAVFIGARLFRRFRPSWPSSVKNIGIMIVGYSIGLSLTISTLSLIGKQLPSMITLTVLLLLFCGGLAYVLSRWTGIPFQTMLIASIPGGLSQIVVLAEEQEGIDITIVTFLQVSRLMMIVIVVPLLVFSPLFATEVSGLTEPLTRSVGSWNQLFPSILPFLVLCPVAAIVGKRINFPTAYLLLPMIVTFVLQLVGLHAPALPLSVLDVAQLLIGSSVGLMLNPEQLQHKLRIVLLALGSSLVLMLFACGTTLILMKWHDLSAATALLSMAPGGMDQMGIIAHEVNADVATVSCYQLFRTLLIFLVVPPLVRAVLGRWQQKTEHG</sequence>
<comment type="caution">
    <text evidence="2">The sequence shown here is derived from an EMBL/GenBank/DDBJ whole genome shotgun (WGS) entry which is preliminary data.</text>
</comment>
<feature type="transmembrane region" description="Helical" evidence="1">
    <location>
        <begin position="334"/>
        <end position="352"/>
    </location>
</feature>
<evidence type="ECO:0000313" key="3">
    <source>
        <dbReference type="Proteomes" id="UP001185028"/>
    </source>
</evidence>
<feature type="transmembrane region" description="Helical" evidence="1">
    <location>
        <begin position="216"/>
        <end position="233"/>
    </location>
</feature>
<evidence type="ECO:0000256" key="1">
    <source>
        <dbReference type="SAM" id="Phobius"/>
    </source>
</evidence>
<feature type="transmembrane region" description="Helical" evidence="1">
    <location>
        <begin position="61"/>
        <end position="83"/>
    </location>
</feature>
<dbReference type="PANTHER" id="PTHR38457">
    <property type="entry name" value="REGULATOR ABRB-RELATED"/>
    <property type="match status" value="1"/>
</dbReference>
<keyword evidence="1" id="KW-0812">Transmembrane</keyword>
<keyword evidence="3" id="KW-1185">Reference proteome</keyword>
<dbReference type="EMBL" id="JAVDQH010000006">
    <property type="protein sequence ID" value="MDR6244071.1"/>
    <property type="molecule type" value="Genomic_DNA"/>
</dbReference>
<organism evidence="2 3">
    <name type="scientific">Paenibacillus hunanensis</name>
    <dbReference type="NCBI Taxonomy" id="539262"/>
    <lineage>
        <taxon>Bacteria</taxon>
        <taxon>Bacillati</taxon>
        <taxon>Bacillota</taxon>
        <taxon>Bacilli</taxon>
        <taxon>Bacillales</taxon>
        <taxon>Paenibacillaceae</taxon>
        <taxon>Paenibacillus</taxon>
    </lineage>
</organism>
<dbReference type="RefSeq" id="WP_188775803.1">
    <property type="nucleotide sequence ID" value="NZ_BMMB01000005.1"/>
</dbReference>
<evidence type="ECO:0000313" key="2">
    <source>
        <dbReference type="EMBL" id="MDR6244071.1"/>
    </source>
</evidence>
<feature type="transmembrane region" description="Helical" evidence="1">
    <location>
        <begin position="239"/>
        <end position="259"/>
    </location>
</feature>
<dbReference type="PANTHER" id="PTHR38457:SF1">
    <property type="entry name" value="REGULATOR ABRB-RELATED"/>
    <property type="match status" value="1"/>
</dbReference>
<name>A0ABU1IXW4_9BACL</name>
<dbReference type="Proteomes" id="UP001185028">
    <property type="component" value="Unassembled WGS sequence"/>
</dbReference>
<feature type="transmembrane region" description="Helical" evidence="1">
    <location>
        <begin position="33"/>
        <end position="49"/>
    </location>
</feature>
<accession>A0ABU1IXW4</accession>
<proteinExistence type="predicted"/>
<dbReference type="Pfam" id="PF05145">
    <property type="entry name" value="AbrB"/>
    <property type="match status" value="1"/>
</dbReference>
<feature type="transmembrane region" description="Helical" evidence="1">
    <location>
        <begin position="191"/>
        <end position="209"/>
    </location>
</feature>
<keyword evidence="1" id="KW-1133">Transmembrane helix</keyword>
<reference evidence="2 3" key="1">
    <citation type="submission" date="2023-07" db="EMBL/GenBank/DDBJ databases">
        <title>Genomic Encyclopedia of Type Strains, Phase IV (KMG-IV): sequencing the most valuable type-strain genomes for metagenomic binning, comparative biology and taxonomic classification.</title>
        <authorList>
            <person name="Goeker M."/>
        </authorList>
    </citation>
    <scope>NUCLEOTIDE SEQUENCE [LARGE SCALE GENOMIC DNA]</scope>
    <source>
        <strain evidence="2 3">DSM 22170</strain>
    </source>
</reference>
<dbReference type="NCBIfam" id="TIGR03082">
    <property type="entry name" value="Gneg_AbrB_dup"/>
    <property type="match status" value="2"/>
</dbReference>
<protein>
    <submittedName>
        <fullName evidence="2">Membrane AbrB-like protein</fullName>
    </submittedName>
</protein>
<feature type="transmembrane region" description="Helical" evidence="1">
    <location>
        <begin position="89"/>
        <end position="109"/>
    </location>
</feature>